<dbReference type="STRING" id="1122189.SAMN02745165_01450"/>
<dbReference type="RefSeq" id="WP_072907339.1">
    <property type="nucleotide sequence ID" value="NZ_FQZT01000004.1"/>
</dbReference>
<dbReference type="AlphaFoldDB" id="A0A1M6G8G7"/>
<reference evidence="4 5" key="1">
    <citation type="submission" date="2016-11" db="EMBL/GenBank/DDBJ databases">
        <authorList>
            <person name="Jaros S."/>
            <person name="Januszkiewicz K."/>
            <person name="Wedrychowicz H."/>
        </authorList>
    </citation>
    <scope>NUCLEOTIDE SEQUENCE [LARGE SCALE GENOMIC DNA]</scope>
    <source>
        <strain evidence="4 5">DSM 5091</strain>
    </source>
</reference>
<dbReference type="SMART" id="SM00062">
    <property type="entry name" value="PBPb"/>
    <property type="match status" value="1"/>
</dbReference>
<feature type="domain" description="Solute-binding protein family 3/N-terminal" evidence="3">
    <location>
        <begin position="25"/>
        <end position="248"/>
    </location>
</feature>
<evidence type="ECO:0000256" key="1">
    <source>
        <dbReference type="ARBA" id="ARBA00022729"/>
    </source>
</evidence>
<dbReference type="Pfam" id="PF00497">
    <property type="entry name" value="SBP_bac_3"/>
    <property type="match status" value="1"/>
</dbReference>
<keyword evidence="1 2" id="KW-0732">Signal</keyword>
<feature type="signal peptide" evidence="2">
    <location>
        <begin position="1"/>
        <end position="21"/>
    </location>
</feature>
<keyword evidence="5" id="KW-1185">Reference proteome</keyword>
<dbReference type="Proteomes" id="UP000184171">
    <property type="component" value="Unassembled WGS sequence"/>
</dbReference>
<feature type="chain" id="PRO_5012725808" evidence="2">
    <location>
        <begin position="22"/>
        <end position="248"/>
    </location>
</feature>
<evidence type="ECO:0000256" key="2">
    <source>
        <dbReference type="SAM" id="SignalP"/>
    </source>
</evidence>
<dbReference type="EMBL" id="FQZT01000004">
    <property type="protein sequence ID" value="SHJ06229.1"/>
    <property type="molecule type" value="Genomic_DNA"/>
</dbReference>
<sequence>MRKWLFSSILCLLTLVSSASAEVRQLQISISTGYPPFYFFTEDDQPAGICIDIIDQVAEKMGIKVEYVSYPWKRMLEYGRTGEVDAVLPLFQTREREQFLLFPAEALVIEENRFFTSAGSSVTYSGQLSDVTDYSIGVVDGFSYGSQFDQIELEHKIVSETLEQLIRLVAYQRVDLAIGNSKVINYTAHLMAKADQIRFLSPPVTADPLFIGFSKEKIDPAFVARFSDALREFKATEAYARILQPYGL</sequence>
<dbReference type="Gene3D" id="3.40.190.10">
    <property type="entry name" value="Periplasmic binding protein-like II"/>
    <property type="match status" value="2"/>
</dbReference>
<proteinExistence type="predicted"/>
<organism evidence="4 5">
    <name type="scientific">Malonomonas rubra DSM 5091</name>
    <dbReference type="NCBI Taxonomy" id="1122189"/>
    <lineage>
        <taxon>Bacteria</taxon>
        <taxon>Pseudomonadati</taxon>
        <taxon>Thermodesulfobacteriota</taxon>
        <taxon>Desulfuromonadia</taxon>
        <taxon>Desulfuromonadales</taxon>
        <taxon>Geopsychrobacteraceae</taxon>
        <taxon>Malonomonas</taxon>
    </lineage>
</organism>
<evidence type="ECO:0000259" key="3">
    <source>
        <dbReference type="SMART" id="SM00062"/>
    </source>
</evidence>
<evidence type="ECO:0000313" key="4">
    <source>
        <dbReference type="EMBL" id="SHJ06229.1"/>
    </source>
</evidence>
<protein>
    <submittedName>
        <fullName evidence="4">Amino acid ABC transporter substrate-binding protein, PAAT family</fullName>
    </submittedName>
</protein>
<accession>A0A1M6G8G7</accession>
<name>A0A1M6G8G7_MALRU</name>
<dbReference type="InterPro" id="IPR001638">
    <property type="entry name" value="Solute-binding_3/MltF_N"/>
</dbReference>
<dbReference type="PANTHER" id="PTHR35936:SF25">
    <property type="entry name" value="ABC TRANSPORTER SUBSTRATE-BINDING PROTEIN"/>
    <property type="match status" value="1"/>
</dbReference>
<dbReference type="OrthoDB" id="5453670at2"/>
<gene>
    <name evidence="4" type="ORF">SAMN02745165_01450</name>
</gene>
<dbReference type="SUPFAM" id="SSF53850">
    <property type="entry name" value="Periplasmic binding protein-like II"/>
    <property type="match status" value="1"/>
</dbReference>
<evidence type="ECO:0000313" key="5">
    <source>
        <dbReference type="Proteomes" id="UP000184171"/>
    </source>
</evidence>
<dbReference type="PANTHER" id="PTHR35936">
    <property type="entry name" value="MEMBRANE-BOUND LYTIC MUREIN TRANSGLYCOSYLASE F"/>
    <property type="match status" value="1"/>
</dbReference>